<keyword evidence="3" id="KW-1185">Reference proteome</keyword>
<comment type="caution">
    <text evidence="2">The sequence shown here is derived from an EMBL/GenBank/DDBJ whole genome shotgun (WGS) entry which is preliminary data.</text>
</comment>
<organism evidence="2 3">
    <name type="scientific">Heterotrigona itama</name>
    <dbReference type="NCBI Taxonomy" id="395501"/>
    <lineage>
        <taxon>Eukaryota</taxon>
        <taxon>Metazoa</taxon>
        <taxon>Ecdysozoa</taxon>
        <taxon>Arthropoda</taxon>
        <taxon>Hexapoda</taxon>
        <taxon>Insecta</taxon>
        <taxon>Pterygota</taxon>
        <taxon>Neoptera</taxon>
        <taxon>Endopterygota</taxon>
        <taxon>Hymenoptera</taxon>
        <taxon>Apocrita</taxon>
        <taxon>Aculeata</taxon>
        <taxon>Apoidea</taxon>
        <taxon>Anthophila</taxon>
        <taxon>Apidae</taxon>
        <taxon>Heterotrigona</taxon>
    </lineage>
</organism>
<evidence type="ECO:0000313" key="2">
    <source>
        <dbReference type="EMBL" id="CAD1473696.1"/>
    </source>
</evidence>
<protein>
    <submittedName>
        <fullName evidence="2">Uncharacterized protein</fullName>
    </submittedName>
</protein>
<dbReference type="Proteomes" id="UP000752696">
    <property type="component" value="Unassembled WGS sequence"/>
</dbReference>
<feature type="compositionally biased region" description="Polar residues" evidence="1">
    <location>
        <begin position="32"/>
        <end position="52"/>
    </location>
</feature>
<reference evidence="2" key="1">
    <citation type="submission" date="2020-07" db="EMBL/GenBank/DDBJ databases">
        <authorList>
            <person name="Nazaruddin N."/>
        </authorList>
    </citation>
    <scope>NUCLEOTIDE SEQUENCE</scope>
</reference>
<proteinExistence type="predicted"/>
<accession>A0A6V7H2I4</accession>
<sequence length="52" mass="5888">RSLRNERVKDNLLTFGITSTACRKTQKRKSMETGTTNGNARKNPHVANNNEK</sequence>
<name>A0A6V7H2I4_9HYME</name>
<gene>
    <name evidence="2" type="ORF">MHI_LOCUS407522</name>
</gene>
<dbReference type="EMBL" id="CAJDYZ010006794">
    <property type="protein sequence ID" value="CAD1473696.1"/>
    <property type="molecule type" value="Genomic_DNA"/>
</dbReference>
<feature type="non-terminal residue" evidence="2">
    <location>
        <position position="1"/>
    </location>
</feature>
<evidence type="ECO:0000313" key="3">
    <source>
        <dbReference type="Proteomes" id="UP000752696"/>
    </source>
</evidence>
<evidence type="ECO:0000256" key="1">
    <source>
        <dbReference type="SAM" id="MobiDB-lite"/>
    </source>
</evidence>
<feature type="region of interest" description="Disordered" evidence="1">
    <location>
        <begin position="23"/>
        <end position="52"/>
    </location>
</feature>
<dbReference type="AlphaFoldDB" id="A0A6V7H2I4"/>